<keyword evidence="3" id="KW-1185">Reference proteome</keyword>
<evidence type="ECO:0000313" key="3">
    <source>
        <dbReference type="Proteomes" id="UP000317365"/>
    </source>
</evidence>
<name>A0A515EJ54_9BURK</name>
<gene>
    <name evidence="2" type="ORF">EXZ61_00075</name>
</gene>
<dbReference type="EMBL" id="CP036282">
    <property type="protein sequence ID" value="QDL52697.1"/>
    <property type="molecule type" value="Genomic_DNA"/>
</dbReference>
<reference evidence="3" key="2">
    <citation type="journal article" date="2020" name="Int. J. Syst. Evol. Microbiol.">
        <title>Genomic insights into a novel species Rhodoferax aquaticus sp. nov., isolated from freshwater.</title>
        <authorList>
            <person name="Li T."/>
            <person name="Zhuo Y."/>
            <person name="Jin C.Z."/>
            <person name="Wu X."/>
            <person name="Ko S.R."/>
            <person name="Jin F.J."/>
            <person name="Ahn C.Y."/>
            <person name="Oh H.M."/>
            <person name="Lee H.G."/>
            <person name="Jin L."/>
        </authorList>
    </citation>
    <scope>NUCLEOTIDE SEQUENCE [LARGE SCALE GENOMIC DNA]</scope>
    <source>
        <strain evidence="3">Gr-4</strain>
    </source>
</reference>
<dbReference type="KEGG" id="rhg:EXZ61_00075"/>
<feature type="domain" description="Flagellar basal body rod protein N-terminal" evidence="1">
    <location>
        <begin position="7"/>
        <end position="35"/>
    </location>
</feature>
<keyword evidence="2" id="KW-0969">Cilium</keyword>
<sequence length="99" mass="10267">MGSTASIASSGMQAAQVQLASSAHNVANVDTPAFKRQRVMQTEQAQGGVATEVGRSQKPGAALEADVVDQLQAKNAFLANLSVFKTSDKMAGALFKTKV</sequence>
<reference evidence="3" key="1">
    <citation type="submission" date="2019-02" db="EMBL/GenBank/DDBJ databases">
        <title>Complete genome sequence of Rhodoferax sp. Gr-4.</title>
        <authorList>
            <person name="Jin L."/>
        </authorList>
    </citation>
    <scope>NUCLEOTIDE SEQUENCE [LARGE SCALE GENOMIC DNA]</scope>
    <source>
        <strain evidence="3">Gr-4</strain>
    </source>
</reference>
<evidence type="ECO:0000259" key="1">
    <source>
        <dbReference type="Pfam" id="PF00460"/>
    </source>
</evidence>
<dbReference type="InterPro" id="IPR001444">
    <property type="entry name" value="Flag_bb_rod_N"/>
</dbReference>
<proteinExistence type="predicted"/>
<keyword evidence="2" id="KW-0282">Flagellum</keyword>
<protein>
    <submittedName>
        <fullName evidence="2">Flagellar basal body rod protein</fullName>
    </submittedName>
</protein>
<dbReference type="Proteomes" id="UP000317365">
    <property type="component" value="Chromosome"/>
</dbReference>
<evidence type="ECO:0000313" key="2">
    <source>
        <dbReference type="EMBL" id="QDL52697.1"/>
    </source>
</evidence>
<dbReference type="Pfam" id="PF00460">
    <property type="entry name" value="Flg_bb_rod"/>
    <property type="match status" value="1"/>
</dbReference>
<dbReference type="RefSeq" id="WP_142808149.1">
    <property type="nucleotide sequence ID" value="NZ_CP036282.1"/>
</dbReference>
<accession>A0A515EJ54</accession>
<keyword evidence="2" id="KW-0966">Cell projection</keyword>
<dbReference type="AlphaFoldDB" id="A0A515EJ54"/>
<organism evidence="2 3">
    <name type="scientific">Rhodoferax aquaticus</name>
    <dbReference type="NCBI Taxonomy" id="2527691"/>
    <lineage>
        <taxon>Bacteria</taxon>
        <taxon>Pseudomonadati</taxon>
        <taxon>Pseudomonadota</taxon>
        <taxon>Betaproteobacteria</taxon>
        <taxon>Burkholderiales</taxon>
        <taxon>Comamonadaceae</taxon>
        <taxon>Rhodoferax</taxon>
    </lineage>
</organism>